<evidence type="ECO:0000256" key="3">
    <source>
        <dbReference type="ARBA" id="ARBA00022654"/>
    </source>
</evidence>
<dbReference type="EMBL" id="BATJ01000001">
    <property type="protein sequence ID" value="GAD65665.1"/>
    <property type="molecule type" value="Genomic_DNA"/>
</dbReference>
<evidence type="ECO:0000256" key="2">
    <source>
        <dbReference type="ARBA" id="ARBA00012340"/>
    </source>
</evidence>
<keyword evidence="5" id="KW-0949">S-adenosyl-L-methionine</keyword>
<evidence type="ECO:0000256" key="7">
    <source>
        <dbReference type="ARBA" id="ARBA00048576"/>
    </source>
</evidence>
<organism evidence="8 9">
    <name type="scientific">Vibrio proteolyticus NBRC 13287</name>
    <dbReference type="NCBI Taxonomy" id="1219065"/>
    <lineage>
        <taxon>Bacteria</taxon>
        <taxon>Pseudomonadati</taxon>
        <taxon>Pseudomonadota</taxon>
        <taxon>Gammaproteobacteria</taxon>
        <taxon>Vibrionales</taxon>
        <taxon>Vibrionaceae</taxon>
        <taxon>Vibrio</taxon>
    </lineage>
</organism>
<dbReference type="Pfam" id="PF17327">
    <property type="entry name" value="AHL_synthase"/>
    <property type="match status" value="1"/>
</dbReference>
<evidence type="ECO:0000256" key="6">
    <source>
        <dbReference type="ARBA" id="ARBA00022929"/>
    </source>
</evidence>
<proteinExistence type="inferred from homology"/>
<dbReference type="Proteomes" id="UP000016570">
    <property type="component" value="Unassembled WGS sequence"/>
</dbReference>
<comment type="similarity">
    <text evidence="1">Belongs to the LuxM / VanM family.</text>
</comment>
<dbReference type="GO" id="GO:0009372">
    <property type="term" value="P:quorum sensing"/>
    <property type="evidence" value="ECO:0007669"/>
    <property type="project" value="UniProtKB-KW"/>
</dbReference>
<keyword evidence="9" id="KW-1185">Reference proteome</keyword>
<comment type="catalytic activity">
    <reaction evidence="7">
        <text>a fatty acyl-[ACP] + S-adenosyl-L-methionine = an N-acyl-L-homoserine lactone + S-methyl-5'-thioadenosine + holo-[ACP] + H(+)</text>
        <dbReference type="Rhea" id="RHEA:10096"/>
        <dbReference type="Rhea" id="RHEA-COMP:9685"/>
        <dbReference type="Rhea" id="RHEA-COMP:14125"/>
        <dbReference type="ChEBI" id="CHEBI:15378"/>
        <dbReference type="ChEBI" id="CHEBI:17509"/>
        <dbReference type="ChEBI" id="CHEBI:55474"/>
        <dbReference type="ChEBI" id="CHEBI:59789"/>
        <dbReference type="ChEBI" id="CHEBI:64479"/>
        <dbReference type="ChEBI" id="CHEBI:138651"/>
        <dbReference type="EC" id="2.3.1.184"/>
    </reaction>
</comment>
<dbReference type="GO" id="GO:0061579">
    <property type="term" value="F:N-acyl homoserine lactone synthase activity"/>
    <property type="evidence" value="ECO:0007669"/>
    <property type="project" value="UniProtKB-EC"/>
</dbReference>
<evidence type="ECO:0000256" key="1">
    <source>
        <dbReference type="ARBA" id="ARBA00009683"/>
    </source>
</evidence>
<evidence type="ECO:0000313" key="8">
    <source>
        <dbReference type="EMBL" id="GAD65665.1"/>
    </source>
</evidence>
<gene>
    <name evidence="8" type="primary">luxM</name>
    <name evidence="8" type="ORF">VPR01S_01_04390</name>
</gene>
<protein>
    <recommendedName>
        <fullName evidence="2">acyl-homoserine-lactone synthase</fullName>
        <ecNumber evidence="2">2.3.1.184</ecNumber>
    </recommendedName>
</protein>
<name>U2ZW45_VIBPR</name>
<dbReference type="EC" id="2.3.1.184" evidence="2"/>
<evidence type="ECO:0000313" key="9">
    <source>
        <dbReference type="Proteomes" id="UP000016570"/>
    </source>
</evidence>
<keyword evidence="3" id="KW-0673">Quorum sensing</keyword>
<comment type="caution">
    <text evidence="8">The sequence shown here is derived from an EMBL/GenBank/DDBJ whole genome shotgun (WGS) entry which is preliminary data.</text>
</comment>
<accession>U2ZW45</accession>
<dbReference type="AlphaFoldDB" id="U2ZW45"/>
<reference evidence="8 9" key="1">
    <citation type="submission" date="2013-09" db="EMBL/GenBank/DDBJ databases">
        <title>Whole genome shotgun sequence of Vibrio proteolyticus NBRC 13287.</title>
        <authorList>
            <person name="Isaki S."/>
            <person name="Hosoyama A."/>
            <person name="Numata M."/>
            <person name="Hashimoto M."/>
            <person name="Hosoyama Y."/>
            <person name="Tsuchikane K."/>
            <person name="Noguchi M."/>
            <person name="Hirakata S."/>
            <person name="Ichikawa N."/>
            <person name="Ohji S."/>
            <person name="Yamazoe A."/>
            <person name="Fujita N."/>
        </authorList>
    </citation>
    <scope>NUCLEOTIDE SEQUENCE [LARGE SCALE GENOMIC DNA]</scope>
    <source>
        <strain evidence="8 9">NBRC 13287</strain>
    </source>
</reference>
<dbReference type="eggNOG" id="ENOG5031MRN">
    <property type="taxonomic scope" value="Bacteria"/>
</dbReference>
<sequence>MNLESQLKDLVYSESRVDMSISQLFDFVLHFTHSSANSSFMPLLAERHKQRILQTFPHLSDSNLATIFSHSSDIDHESLSLTELSETERSIERLALTHFQHWLEFWCELEIYQIKARYKDASVVYLNNQKVSYNDEDYHCELIANIAECEQRYMTLHFETPMQLSDAVALINLELFVRGESWFEMLSCLDLSRQGQHLVITQKAEPGLPPLLVCTGLIQDWQVRHHWLSYDKPFQSKPWNMCWSPYANECFKTDELVVQLPTVTCETASEFDQMFARSLVKPERICEFLRLTVSGTSQQKLYYLYLGQKLSAQRLCEHGYAIALTIIEQPFILDYYRVIDEAAYTTLCYCDINHDGVITYRGFWNVKNMHAEMKKLDFRSYKKLVKQSRLQQAREGLADA</sequence>
<dbReference type="STRING" id="1219065.VPR01S_01_04390"/>
<evidence type="ECO:0000256" key="5">
    <source>
        <dbReference type="ARBA" id="ARBA00022691"/>
    </source>
</evidence>
<dbReference type="InterPro" id="IPR035304">
    <property type="entry name" value="AHL_synthase"/>
</dbReference>
<keyword evidence="6" id="KW-0071">Autoinducer synthesis</keyword>
<keyword evidence="4" id="KW-0808">Transferase</keyword>
<evidence type="ECO:0000256" key="4">
    <source>
        <dbReference type="ARBA" id="ARBA00022679"/>
    </source>
</evidence>